<feature type="transmembrane region" description="Helical" evidence="6">
    <location>
        <begin position="249"/>
        <end position="271"/>
    </location>
</feature>
<feature type="transmembrane region" description="Helical" evidence="6">
    <location>
        <begin position="129"/>
        <end position="149"/>
    </location>
</feature>
<keyword evidence="2 6" id="KW-0812">Transmembrane</keyword>
<feature type="transmembrane region" description="Helical" evidence="6">
    <location>
        <begin position="69"/>
        <end position="91"/>
    </location>
</feature>
<feature type="transmembrane region" description="Helical" evidence="6">
    <location>
        <begin position="315"/>
        <end position="333"/>
    </location>
</feature>
<feature type="domain" description="Major facilitator superfamily (MFS) profile" evidence="7">
    <location>
        <begin position="35"/>
        <end position="436"/>
    </location>
</feature>
<feature type="transmembrane region" description="Helical" evidence="6">
    <location>
        <begin position="103"/>
        <end position="123"/>
    </location>
</feature>
<dbReference type="AlphaFoldDB" id="A0A3N1D1E4"/>
<evidence type="ECO:0000256" key="6">
    <source>
        <dbReference type="SAM" id="Phobius"/>
    </source>
</evidence>
<dbReference type="PROSITE" id="PS50850">
    <property type="entry name" value="MFS"/>
    <property type="match status" value="1"/>
</dbReference>
<dbReference type="GO" id="GO:0005886">
    <property type="term" value="C:plasma membrane"/>
    <property type="evidence" value="ECO:0007669"/>
    <property type="project" value="UniProtKB-SubCell"/>
</dbReference>
<name>A0A3N1D1E4_9ACTN</name>
<dbReference type="RefSeq" id="WP_123666631.1">
    <property type="nucleotide sequence ID" value="NZ_RJKE01000001.1"/>
</dbReference>
<organism evidence="8 9">
    <name type="scientific">Actinocorallia herbida</name>
    <dbReference type="NCBI Taxonomy" id="58109"/>
    <lineage>
        <taxon>Bacteria</taxon>
        <taxon>Bacillati</taxon>
        <taxon>Actinomycetota</taxon>
        <taxon>Actinomycetes</taxon>
        <taxon>Streptosporangiales</taxon>
        <taxon>Thermomonosporaceae</taxon>
        <taxon>Actinocorallia</taxon>
    </lineage>
</organism>
<sequence length="436" mass="45032">MTLTPADRPSPAVPPAEGPPGKAGPEDAGPAYVRLLILAQFGVFMALVTPIAISLAIRVEQLAPDHEEYLGYIIGTGGLTTVVAAPLVGMLSDRTRSRLGRRSPYLIAATAVGVAALPVLALAPSVPVLGLGWVLAQLGWGTVLPLLLASQADRLPEAQRGKVSGLAGVVQQLAPVAGALMGGAFAGSNLLLFLVPGTIGAVSMVLFVALVREPDSRGRGDDLPPITAASLARTYVFDPRQNPDFAWNWLGKFLFMVGLTFNTTFTAFFLADRMGVRVEEVSGTIAVLAGGGIFATMLGALGGGLLSDRLRRRRIFVLAGGGVFALGVTVMALAPGMPLIIAGAILGNFGLGVFAAVDQALMLDVLPDRETDAGRFAGIYNFSTTIAQGLAPLIAPALLAVGAADGERNYTLLYLVAAAFTLLGGLVVATRITSVR</sequence>
<gene>
    <name evidence="8" type="ORF">EDD29_4935</name>
</gene>
<keyword evidence="3 6" id="KW-1133">Transmembrane helix</keyword>
<dbReference type="InterPro" id="IPR020846">
    <property type="entry name" value="MFS_dom"/>
</dbReference>
<evidence type="ECO:0000256" key="1">
    <source>
        <dbReference type="ARBA" id="ARBA00004651"/>
    </source>
</evidence>
<dbReference type="PANTHER" id="PTHR23528">
    <property type="match status" value="1"/>
</dbReference>
<feature type="region of interest" description="Disordered" evidence="5">
    <location>
        <begin position="1"/>
        <end position="25"/>
    </location>
</feature>
<evidence type="ECO:0000313" key="9">
    <source>
        <dbReference type="Proteomes" id="UP000272400"/>
    </source>
</evidence>
<evidence type="ECO:0000256" key="3">
    <source>
        <dbReference type="ARBA" id="ARBA00022989"/>
    </source>
</evidence>
<feature type="transmembrane region" description="Helical" evidence="6">
    <location>
        <begin position="378"/>
        <end position="404"/>
    </location>
</feature>
<evidence type="ECO:0000313" key="8">
    <source>
        <dbReference type="EMBL" id="ROO87336.1"/>
    </source>
</evidence>
<dbReference type="Pfam" id="PF07690">
    <property type="entry name" value="MFS_1"/>
    <property type="match status" value="1"/>
</dbReference>
<dbReference type="GO" id="GO:0022857">
    <property type="term" value="F:transmembrane transporter activity"/>
    <property type="evidence" value="ECO:0007669"/>
    <property type="project" value="InterPro"/>
</dbReference>
<keyword evidence="4 6" id="KW-0472">Membrane</keyword>
<reference evidence="8 9" key="1">
    <citation type="submission" date="2018-11" db="EMBL/GenBank/DDBJ databases">
        <title>Sequencing the genomes of 1000 actinobacteria strains.</title>
        <authorList>
            <person name="Klenk H.-P."/>
        </authorList>
    </citation>
    <scope>NUCLEOTIDE SEQUENCE [LARGE SCALE GENOMIC DNA]</scope>
    <source>
        <strain evidence="8 9">DSM 44254</strain>
    </source>
</reference>
<evidence type="ECO:0000256" key="2">
    <source>
        <dbReference type="ARBA" id="ARBA00022692"/>
    </source>
</evidence>
<dbReference type="InterPro" id="IPR011701">
    <property type="entry name" value="MFS"/>
</dbReference>
<dbReference type="InterPro" id="IPR036259">
    <property type="entry name" value="MFS_trans_sf"/>
</dbReference>
<dbReference type="EMBL" id="RJKE01000001">
    <property type="protein sequence ID" value="ROO87336.1"/>
    <property type="molecule type" value="Genomic_DNA"/>
</dbReference>
<feature type="transmembrane region" description="Helical" evidence="6">
    <location>
        <begin position="35"/>
        <end position="57"/>
    </location>
</feature>
<protein>
    <submittedName>
        <fullName evidence="8">Na+/melibiose symporter-like transporter</fullName>
    </submittedName>
</protein>
<evidence type="ECO:0000256" key="4">
    <source>
        <dbReference type="ARBA" id="ARBA00023136"/>
    </source>
</evidence>
<feature type="transmembrane region" description="Helical" evidence="6">
    <location>
        <begin position="410"/>
        <end position="429"/>
    </location>
</feature>
<feature type="transmembrane region" description="Helical" evidence="6">
    <location>
        <begin position="283"/>
        <end position="303"/>
    </location>
</feature>
<accession>A0A3N1D1E4</accession>
<feature type="transmembrane region" description="Helical" evidence="6">
    <location>
        <begin position="161"/>
        <end position="184"/>
    </location>
</feature>
<dbReference type="SUPFAM" id="SSF103473">
    <property type="entry name" value="MFS general substrate transporter"/>
    <property type="match status" value="1"/>
</dbReference>
<keyword evidence="9" id="KW-1185">Reference proteome</keyword>
<evidence type="ECO:0000259" key="7">
    <source>
        <dbReference type="PROSITE" id="PS50850"/>
    </source>
</evidence>
<dbReference type="Gene3D" id="1.20.1250.20">
    <property type="entry name" value="MFS general substrate transporter like domains"/>
    <property type="match status" value="2"/>
</dbReference>
<dbReference type="OrthoDB" id="7584869at2"/>
<dbReference type="Proteomes" id="UP000272400">
    <property type="component" value="Unassembled WGS sequence"/>
</dbReference>
<dbReference type="PANTHER" id="PTHR23528:SF1">
    <property type="entry name" value="MAJOR FACILITATOR SUPERFAMILY (MFS) PROFILE DOMAIN-CONTAINING PROTEIN"/>
    <property type="match status" value="1"/>
</dbReference>
<feature type="transmembrane region" description="Helical" evidence="6">
    <location>
        <begin position="190"/>
        <end position="211"/>
    </location>
</feature>
<comment type="subcellular location">
    <subcellularLocation>
        <location evidence="1">Cell membrane</location>
        <topology evidence="1">Multi-pass membrane protein</topology>
    </subcellularLocation>
</comment>
<comment type="caution">
    <text evidence="8">The sequence shown here is derived from an EMBL/GenBank/DDBJ whole genome shotgun (WGS) entry which is preliminary data.</text>
</comment>
<feature type="transmembrane region" description="Helical" evidence="6">
    <location>
        <begin position="339"/>
        <end position="357"/>
    </location>
</feature>
<proteinExistence type="predicted"/>
<evidence type="ECO:0000256" key="5">
    <source>
        <dbReference type="SAM" id="MobiDB-lite"/>
    </source>
</evidence>